<evidence type="ECO:0008006" key="5">
    <source>
        <dbReference type="Google" id="ProtNLM"/>
    </source>
</evidence>
<dbReference type="EMBL" id="BAAAUT010000046">
    <property type="protein sequence ID" value="GAA3153301.1"/>
    <property type="molecule type" value="Genomic_DNA"/>
</dbReference>
<evidence type="ECO:0000256" key="2">
    <source>
        <dbReference type="SAM" id="Phobius"/>
    </source>
</evidence>
<evidence type="ECO:0000313" key="3">
    <source>
        <dbReference type="EMBL" id="GAA3153301.1"/>
    </source>
</evidence>
<feature type="region of interest" description="Disordered" evidence="1">
    <location>
        <begin position="122"/>
        <end position="179"/>
    </location>
</feature>
<comment type="caution">
    <text evidence="3">The sequence shown here is derived from an EMBL/GenBank/DDBJ whole genome shotgun (WGS) entry which is preliminary data.</text>
</comment>
<keyword evidence="4" id="KW-1185">Reference proteome</keyword>
<gene>
    <name evidence="3" type="ORF">GCM10010466_50320</name>
</gene>
<feature type="transmembrane region" description="Helical" evidence="2">
    <location>
        <begin position="74"/>
        <end position="96"/>
    </location>
</feature>
<evidence type="ECO:0000256" key="1">
    <source>
        <dbReference type="SAM" id="MobiDB-lite"/>
    </source>
</evidence>
<organism evidence="3 4">
    <name type="scientific">Planomonospora alba</name>
    <dbReference type="NCBI Taxonomy" id="161354"/>
    <lineage>
        <taxon>Bacteria</taxon>
        <taxon>Bacillati</taxon>
        <taxon>Actinomycetota</taxon>
        <taxon>Actinomycetes</taxon>
        <taxon>Streptosporangiales</taxon>
        <taxon>Streptosporangiaceae</taxon>
        <taxon>Planomonospora</taxon>
    </lineage>
</organism>
<keyword evidence="2" id="KW-0472">Membrane</keyword>
<feature type="compositionally biased region" description="Basic and acidic residues" evidence="1">
    <location>
        <begin position="1"/>
        <end position="22"/>
    </location>
</feature>
<dbReference type="Proteomes" id="UP001500320">
    <property type="component" value="Unassembled WGS sequence"/>
</dbReference>
<keyword evidence="2" id="KW-0812">Transmembrane</keyword>
<reference evidence="4" key="1">
    <citation type="journal article" date="2019" name="Int. J. Syst. Evol. Microbiol.">
        <title>The Global Catalogue of Microorganisms (GCM) 10K type strain sequencing project: providing services to taxonomists for standard genome sequencing and annotation.</title>
        <authorList>
            <consortium name="The Broad Institute Genomics Platform"/>
            <consortium name="The Broad Institute Genome Sequencing Center for Infectious Disease"/>
            <person name="Wu L."/>
            <person name="Ma J."/>
        </authorList>
    </citation>
    <scope>NUCLEOTIDE SEQUENCE [LARGE SCALE GENOMIC DNA]</scope>
    <source>
        <strain evidence="4">JCM 9373</strain>
    </source>
</reference>
<feature type="compositionally biased region" description="Low complexity" evidence="1">
    <location>
        <begin position="37"/>
        <end position="67"/>
    </location>
</feature>
<proteinExistence type="predicted"/>
<accession>A0ABP6NMH5</accession>
<sequence>MRQLTRVESDVRRAAPGRDGRPGRAPRATPRGRRPGPARVVPAAAPAAPAARAQARAARAQAGPRPGRAPRAPFVLLVVGLLCGGLVTLLLLNTVLAQNSLKESELRAQIKQHLLEKERLKNENMQREMPGELAEAADRQGMLPDDSARVITPGGSADSRVASEGQAPAGQEREPDAGR</sequence>
<feature type="region of interest" description="Disordered" evidence="1">
    <location>
        <begin position="1"/>
        <end position="67"/>
    </location>
</feature>
<keyword evidence="2" id="KW-1133">Transmembrane helix</keyword>
<evidence type="ECO:0000313" key="4">
    <source>
        <dbReference type="Proteomes" id="UP001500320"/>
    </source>
</evidence>
<name>A0ABP6NMH5_9ACTN</name>
<protein>
    <recommendedName>
        <fullName evidence="5">Cell division protein FtsL</fullName>
    </recommendedName>
</protein>